<organism evidence="1 2">
    <name type="scientific">Lentithecium fluviatile CBS 122367</name>
    <dbReference type="NCBI Taxonomy" id="1168545"/>
    <lineage>
        <taxon>Eukaryota</taxon>
        <taxon>Fungi</taxon>
        <taxon>Dikarya</taxon>
        <taxon>Ascomycota</taxon>
        <taxon>Pezizomycotina</taxon>
        <taxon>Dothideomycetes</taxon>
        <taxon>Pleosporomycetidae</taxon>
        <taxon>Pleosporales</taxon>
        <taxon>Massarineae</taxon>
        <taxon>Lentitheciaceae</taxon>
        <taxon>Lentithecium</taxon>
    </lineage>
</organism>
<reference evidence="1" key="1">
    <citation type="journal article" date="2020" name="Stud. Mycol.">
        <title>101 Dothideomycetes genomes: a test case for predicting lifestyles and emergence of pathogens.</title>
        <authorList>
            <person name="Haridas S."/>
            <person name="Albert R."/>
            <person name="Binder M."/>
            <person name="Bloem J."/>
            <person name="Labutti K."/>
            <person name="Salamov A."/>
            <person name="Andreopoulos B."/>
            <person name="Baker S."/>
            <person name="Barry K."/>
            <person name="Bills G."/>
            <person name="Bluhm B."/>
            <person name="Cannon C."/>
            <person name="Castanera R."/>
            <person name="Culley D."/>
            <person name="Daum C."/>
            <person name="Ezra D."/>
            <person name="Gonzalez J."/>
            <person name="Henrissat B."/>
            <person name="Kuo A."/>
            <person name="Liang C."/>
            <person name="Lipzen A."/>
            <person name="Lutzoni F."/>
            <person name="Magnuson J."/>
            <person name="Mondo S."/>
            <person name="Nolan M."/>
            <person name="Ohm R."/>
            <person name="Pangilinan J."/>
            <person name="Park H.-J."/>
            <person name="Ramirez L."/>
            <person name="Alfaro M."/>
            <person name="Sun H."/>
            <person name="Tritt A."/>
            <person name="Yoshinaga Y."/>
            <person name="Zwiers L.-H."/>
            <person name="Turgeon B."/>
            <person name="Goodwin S."/>
            <person name="Spatafora J."/>
            <person name="Crous P."/>
            <person name="Grigoriev I."/>
        </authorList>
    </citation>
    <scope>NUCLEOTIDE SEQUENCE</scope>
    <source>
        <strain evidence="1">CBS 122367</strain>
    </source>
</reference>
<accession>A0A6G1JIC9</accession>
<dbReference type="AlphaFoldDB" id="A0A6G1JIC9"/>
<dbReference type="EMBL" id="MU005571">
    <property type="protein sequence ID" value="KAF2690226.1"/>
    <property type="molecule type" value="Genomic_DNA"/>
</dbReference>
<gene>
    <name evidence="1" type="ORF">K458DRAFT_100381</name>
</gene>
<evidence type="ECO:0000313" key="1">
    <source>
        <dbReference type="EMBL" id="KAF2690226.1"/>
    </source>
</evidence>
<keyword evidence="2" id="KW-1185">Reference proteome</keyword>
<name>A0A6G1JIC9_9PLEO</name>
<dbReference type="Proteomes" id="UP000799291">
    <property type="component" value="Unassembled WGS sequence"/>
</dbReference>
<evidence type="ECO:0000313" key="2">
    <source>
        <dbReference type="Proteomes" id="UP000799291"/>
    </source>
</evidence>
<sequence length="176" mass="19829">MLVRLALCSSRLDSNHTHASGRIAKRDGGDMRENIGGLGCVTQSQRACAGRRRAHTSPLHAAQQPSACRVFRFWFLVQVENWRWTWTCPVMLSWAFCQAECGGCYDAVSKGVVFSLGVRIWRRARNDGGEAVKMCPAHCKQFADWLRRGDEGLDRLMNRSQASWHIAHIHTCRDGA</sequence>
<proteinExistence type="predicted"/>
<protein>
    <submittedName>
        <fullName evidence="1">Uncharacterized protein</fullName>
    </submittedName>
</protein>